<protein>
    <submittedName>
        <fullName evidence="2">DUF4197 domain-containing protein</fullName>
    </submittedName>
</protein>
<dbReference type="InterPro" id="IPR025245">
    <property type="entry name" value="DUF4197"/>
</dbReference>
<reference evidence="2 3" key="1">
    <citation type="submission" date="2024-04" db="EMBL/GenBank/DDBJ databases">
        <title>Novel genus in family Flammeovirgaceae.</title>
        <authorList>
            <person name="Nguyen T.H."/>
            <person name="Vuong T.Q."/>
            <person name="Le H."/>
            <person name="Kim S.-G."/>
        </authorList>
    </citation>
    <scope>NUCLEOTIDE SEQUENCE [LARGE SCALE GENOMIC DNA]</scope>
    <source>
        <strain evidence="2 3">JCM 23209</strain>
    </source>
</reference>
<feature type="chain" id="PRO_5043936951" evidence="1">
    <location>
        <begin position="20"/>
        <end position="238"/>
    </location>
</feature>
<gene>
    <name evidence="2" type="ORF">AAG747_10520</name>
</gene>
<keyword evidence="3" id="KW-1185">Reference proteome</keyword>
<dbReference type="Pfam" id="PF13852">
    <property type="entry name" value="DUF4197"/>
    <property type="match status" value="1"/>
</dbReference>
<dbReference type="Proteomes" id="UP001403385">
    <property type="component" value="Unassembled WGS sequence"/>
</dbReference>
<keyword evidence="1" id="KW-0732">Signal</keyword>
<evidence type="ECO:0000256" key="1">
    <source>
        <dbReference type="SAM" id="SignalP"/>
    </source>
</evidence>
<evidence type="ECO:0000313" key="3">
    <source>
        <dbReference type="Proteomes" id="UP001403385"/>
    </source>
</evidence>
<comment type="caution">
    <text evidence="2">The sequence shown here is derived from an EMBL/GenBank/DDBJ whole genome shotgun (WGS) entry which is preliminary data.</text>
</comment>
<dbReference type="AlphaFoldDB" id="A0AAW9SAH6"/>
<organism evidence="2 3">
    <name type="scientific">Rapidithrix thailandica</name>
    <dbReference type="NCBI Taxonomy" id="413964"/>
    <lineage>
        <taxon>Bacteria</taxon>
        <taxon>Pseudomonadati</taxon>
        <taxon>Bacteroidota</taxon>
        <taxon>Cytophagia</taxon>
        <taxon>Cytophagales</taxon>
        <taxon>Flammeovirgaceae</taxon>
        <taxon>Rapidithrix</taxon>
    </lineage>
</organism>
<dbReference type="EMBL" id="JBDKWZ010000005">
    <property type="protein sequence ID" value="MEN7548343.1"/>
    <property type="molecule type" value="Genomic_DNA"/>
</dbReference>
<sequence length="238" mass="26477">MKSTIFVLFLFFISVQASEAQFLKDLFGGGGKSSSNISEKEAEKGIKDALLQGIKKGVDNVSEVDGYFKNTAIKIPFPDNVKKVETQLRALGMNEMVDKAILSMNRAAEQAAKDATPIFVSAIKQLTIQDALNIVTGQQEDAATQYLQRTTSDSLTRVFKPTISAALENVNATKYWDDVFTRYNKIPFIKKVNPNLEEYVTEKAIEGLFHMVAKEEKLIRKDPVARTTDLLKKVFGGK</sequence>
<feature type="signal peptide" evidence="1">
    <location>
        <begin position="1"/>
        <end position="19"/>
    </location>
</feature>
<name>A0AAW9SAH6_9BACT</name>
<accession>A0AAW9SAH6</accession>
<dbReference type="RefSeq" id="WP_346821122.1">
    <property type="nucleotide sequence ID" value="NZ_JBDKWZ010000005.1"/>
</dbReference>
<proteinExistence type="predicted"/>
<evidence type="ECO:0000313" key="2">
    <source>
        <dbReference type="EMBL" id="MEN7548343.1"/>
    </source>
</evidence>